<dbReference type="SUPFAM" id="SSF50615">
    <property type="entry name" value="N-terminal domain of alpha and beta subunits of F1 ATP synthase"/>
    <property type="match status" value="1"/>
</dbReference>
<comment type="subunit">
    <text evidence="13">V-ATPase is a heteromultimeric enzyme composed of a peripheral catalytic V1 complex (components A to H) attached to an integral membrane V0 proton pore complex (components: a, c, c', c'', d, e, f and VOA1).</text>
</comment>
<keyword evidence="11" id="KW-0472">Membrane</keyword>
<gene>
    <name evidence="22" type="primary">vma-1</name>
    <name evidence="22" type="ORF">CTA1_7936</name>
</gene>
<dbReference type="FunFam" id="3.40.50.300:FF:000052">
    <property type="entry name" value="V-type proton ATPase catalytic subunit A"/>
    <property type="match status" value="1"/>
</dbReference>
<feature type="compositionally biased region" description="Low complexity" evidence="16">
    <location>
        <begin position="765"/>
        <end position="778"/>
    </location>
</feature>
<feature type="compositionally biased region" description="Basic and acidic residues" evidence="16">
    <location>
        <begin position="808"/>
        <end position="817"/>
    </location>
</feature>
<feature type="compositionally biased region" description="Polar residues" evidence="16">
    <location>
        <begin position="162"/>
        <end position="178"/>
    </location>
</feature>
<evidence type="ECO:0000256" key="9">
    <source>
        <dbReference type="ARBA" id="ARBA00022967"/>
    </source>
</evidence>
<protein>
    <recommendedName>
        <fullName evidence="3">V-type proton ATPase catalytic subunit A</fullName>
        <ecNumber evidence="2">7.1.2.2</ecNumber>
    </recommendedName>
</protein>
<dbReference type="InterPro" id="IPR025122">
    <property type="entry name" value="DUF4048"/>
</dbReference>
<dbReference type="Pfam" id="PF16886">
    <property type="entry name" value="ATP-synt_ab_Xtn"/>
    <property type="match status" value="1"/>
</dbReference>
<dbReference type="InterPro" id="IPR027417">
    <property type="entry name" value="P-loop_NTPase"/>
</dbReference>
<dbReference type="PROSITE" id="PS00152">
    <property type="entry name" value="ATPASE_ALPHA_BETA"/>
    <property type="match status" value="1"/>
</dbReference>
<dbReference type="FunFam" id="2.40.50.100:FF:000008">
    <property type="entry name" value="V-type proton ATPase catalytic subunit A"/>
    <property type="match status" value="1"/>
</dbReference>
<dbReference type="InterPro" id="IPR005725">
    <property type="entry name" value="ATPase_V1-cplx_asu"/>
</dbReference>
<feature type="region of interest" description="Disordered" evidence="16">
    <location>
        <begin position="743"/>
        <end position="817"/>
    </location>
</feature>
<evidence type="ECO:0000256" key="13">
    <source>
        <dbReference type="ARBA" id="ARBA00029477"/>
    </source>
</evidence>
<comment type="similarity">
    <text evidence="1">Belongs to the ATPase alpha/beta chains family.</text>
</comment>
<dbReference type="InterPro" id="IPR024034">
    <property type="entry name" value="ATPase_F1/V1_b/a_C"/>
</dbReference>
<dbReference type="Gene3D" id="2.40.50.100">
    <property type="match status" value="1"/>
</dbReference>
<feature type="coiled-coil region" evidence="15">
    <location>
        <begin position="190"/>
        <end position="217"/>
    </location>
</feature>
<dbReference type="GO" id="GO:0000329">
    <property type="term" value="C:fungal-type vacuole membrane"/>
    <property type="evidence" value="ECO:0007669"/>
    <property type="project" value="TreeGrafter"/>
</dbReference>
<dbReference type="Pfam" id="PF22919">
    <property type="entry name" value="ATP-synt_VA_C"/>
    <property type="match status" value="1"/>
</dbReference>
<dbReference type="EMBL" id="PJEX01000029">
    <property type="protein sequence ID" value="TKW58165.1"/>
    <property type="molecule type" value="Genomic_DNA"/>
</dbReference>
<keyword evidence="6" id="KW-0547">Nucleotide-binding</keyword>
<dbReference type="InterPro" id="IPR036121">
    <property type="entry name" value="ATPase_F1/V1/A1_a/bsu_N_sf"/>
</dbReference>
<dbReference type="InterPro" id="IPR031686">
    <property type="entry name" value="ATP-synth_a_Xtn"/>
</dbReference>
<feature type="domain" description="DUF4048" evidence="19">
    <location>
        <begin position="345"/>
        <end position="399"/>
    </location>
</feature>
<keyword evidence="7" id="KW-0375">Hydrogen ion transport</keyword>
<reference evidence="22 23" key="1">
    <citation type="journal article" date="2019" name="PLoS ONE">
        <title>Comparative genome analysis indicates high evolutionary potential of pathogenicity genes in Colletotrichum tanaceti.</title>
        <authorList>
            <person name="Lelwala R.V."/>
            <person name="Korhonen P.K."/>
            <person name="Young N.D."/>
            <person name="Scott J.B."/>
            <person name="Ades P.A."/>
            <person name="Gasser R.B."/>
            <person name="Taylor P.W.J."/>
        </authorList>
    </citation>
    <scope>NUCLEOTIDE SEQUENCE [LARGE SCALE GENOMIC DNA]</scope>
    <source>
        <strain evidence="22">BRIP57314</strain>
    </source>
</reference>
<dbReference type="FunFam" id="1.10.1140.10:FF:000003">
    <property type="entry name" value="Vacuolar ATP synthase catalytic subunit A"/>
    <property type="match status" value="1"/>
</dbReference>
<dbReference type="Proteomes" id="UP000310108">
    <property type="component" value="Unassembled WGS sequence"/>
</dbReference>
<dbReference type="InterPro" id="IPR020003">
    <property type="entry name" value="ATPase_a/bsu_AS"/>
</dbReference>
<evidence type="ECO:0000256" key="3">
    <source>
        <dbReference type="ARBA" id="ARBA00018860"/>
    </source>
</evidence>
<dbReference type="GO" id="GO:0016887">
    <property type="term" value="F:ATP hydrolysis activity"/>
    <property type="evidence" value="ECO:0007669"/>
    <property type="project" value="InterPro"/>
</dbReference>
<keyword evidence="9" id="KW-1278">Translocase</keyword>
<feature type="region of interest" description="Disordered" evidence="16">
    <location>
        <begin position="606"/>
        <end position="629"/>
    </location>
</feature>
<dbReference type="GO" id="GO:0005524">
    <property type="term" value="F:ATP binding"/>
    <property type="evidence" value="ECO:0007669"/>
    <property type="project" value="UniProtKB-KW"/>
</dbReference>
<keyword evidence="5" id="KW-0926">Vacuole</keyword>
<keyword evidence="4" id="KW-0813">Transport</keyword>
<evidence type="ECO:0000256" key="15">
    <source>
        <dbReference type="SAM" id="Coils"/>
    </source>
</evidence>
<accession>A0A4U6XQP4</accession>
<name>A0A4U6XQP4_9PEZI</name>
<feature type="domain" description="ATPase F1/V1/A1 complex alpha/beta subunit nucleotide-binding" evidence="17">
    <location>
        <begin position="1032"/>
        <end position="1257"/>
    </location>
</feature>
<evidence type="ECO:0000256" key="6">
    <source>
        <dbReference type="ARBA" id="ARBA00022741"/>
    </source>
</evidence>
<organism evidence="22 23">
    <name type="scientific">Colletotrichum tanaceti</name>
    <dbReference type="NCBI Taxonomy" id="1306861"/>
    <lineage>
        <taxon>Eukaryota</taxon>
        <taxon>Fungi</taxon>
        <taxon>Dikarya</taxon>
        <taxon>Ascomycota</taxon>
        <taxon>Pezizomycotina</taxon>
        <taxon>Sordariomycetes</taxon>
        <taxon>Hypocreomycetidae</taxon>
        <taxon>Glomerellales</taxon>
        <taxon>Glomerellaceae</taxon>
        <taxon>Colletotrichum</taxon>
        <taxon>Colletotrichum destructivum species complex</taxon>
    </lineage>
</organism>
<evidence type="ECO:0000313" key="22">
    <source>
        <dbReference type="EMBL" id="TKW58165.1"/>
    </source>
</evidence>
<dbReference type="Gene3D" id="2.40.30.20">
    <property type="match status" value="1"/>
</dbReference>
<feature type="compositionally biased region" description="Polar residues" evidence="16">
    <location>
        <begin position="694"/>
        <end position="706"/>
    </location>
</feature>
<proteinExistence type="inferred from homology"/>
<comment type="catalytic activity">
    <reaction evidence="14">
        <text>ATP + H2O + 4 H(+)(in) = ADP + phosphate + 5 H(+)(out)</text>
        <dbReference type="Rhea" id="RHEA:57720"/>
        <dbReference type="ChEBI" id="CHEBI:15377"/>
        <dbReference type="ChEBI" id="CHEBI:15378"/>
        <dbReference type="ChEBI" id="CHEBI:30616"/>
        <dbReference type="ChEBI" id="CHEBI:43474"/>
        <dbReference type="ChEBI" id="CHEBI:456216"/>
        <dbReference type="EC" id="7.1.2.2"/>
    </reaction>
</comment>
<dbReference type="NCBIfam" id="TIGR01042">
    <property type="entry name" value="V-ATPase_V1_A"/>
    <property type="match status" value="1"/>
</dbReference>
<feature type="compositionally biased region" description="Polar residues" evidence="16">
    <location>
        <begin position="472"/>
        <end position="487"/>
    </location>
</feature>
<feature type="compositionally biased region" description="Basic and acidic residues" evidence="16">
    <location>
        <begin position="707"/>
        <end position="722"/>
    </location>
</feature>
<dbReference type="InterPro" id="IPR000194">
    <property type="entry name" value="ATPase_F1/V1/A1_a/bsu_nucl-bd"/>
</dbReference>
<dbReference type="PANTHER" id="PTHR43607:SF1">
    <property type="entry name" value="H(+)-TRANSPORTING TWO-SECTOR ATPASE"/>
    <property type="match status" value="1"/>
</dbReference>
<feature type="compositionally biased region" description="Polar residues" evidence="16">
    <location>
        <begin position="513"/>
        <end position="522"/>
    </location>
</feature>
<feature type="domain" description="ATPsynthase alpha/beta subunit barrel-sandwich" evidence="20">
    <location>
        <begin position="927"/>
        <end position="1014"/>
    </location>
</feature>
<feature type="region of interest" description="Disordered" evidence="16">
    <location>
        <begin position="109"/>
        <end position="181"/>
    </location>
</feature>
<dbReference type="SUPFAM" id="SSF52540">
    <property type="entry name" value="P-loop containing nucleoside triphosphate hydrolases"/>
    <property type="match status" value="1"/>
</dbReference>
<evidence type="ECO:0000256" key="5">
    <source>
        <dbReference type="ARBA" id="ARBA00022554"/>
    </source>
</evidence>
<dbReference type="SUPFAM" id="SSF47917">
    <property type="entry name" value="C-terminal domain of alpha and beta subunits of F1 ATP synthase"/>
    <property type="match status" value="1"/>
</dbReference>
<dbReference type="InterPro" id="IPR004100">
    <property type="entry name" value="ATPase_F1/V1/A1_a/bsu_N"/>
</dbReference>
<feature type="region of interest" description="Disordered" evidence="16">
    <location>
        <begin position="64"/>
        <end position="94"/>
    </location>
</feature>
<dbReference type="Pfam" id="PF13257">
    <property type="entry name" value="DUF4048"/>
    <property type="match status" value="1"/>
</dbReference>
<feature type="compositionally biased region" description="Low complexity" evidence="16">
    <location>
        <begin position="70"/>
        <end position="87"/>
    </location>
</feature>
<evidence type="ECO:0000313" key="23">
    <source>
        <dbReference type="Proteomes" id="UP000310108"/>
    </source>
</evidence>
<evidence type="ECO:0000259" key="20">
    <source>
        <dbReference type="Pfam" id="PF16886"/>
    </source>
</evidence>
<comment type="caution">
    <text evidence="22">The sequence shown here is derived from an EMBL/GenBank/DDBJ whole genome shotgun (WGS) entry which is preliminary data.</text>
</comment>
<dbReference type="Gene3D" id="1.10.1140.10">
    <property type="entry name" value="Bovine Mitochondrial F1-atpase, Atp Synthase Beta Chain, Chain D, domain 3"/>
    <property type="match status" value="1"/>
</dbReference>
<evidence type="ECO:0000256" key="12">
    <source>
        <dbReference type="ARBA" id="ARBA00029427"/>
    </source>
</evidence>
<dbReference type="STRING" id="1306861.A0A4U6XQP4"/>
<feature type="region of interest" description="Disordered" evidence="16">
    <location>
        <begin position="472"/>
        <end position="530"/>
    </location>
</feature>
<feature type="compositionally biased region" description="Pro residues" evidence="16">
    <location>
        <begin position="747"/>
        <end position="764"/>
    </location>
</feature>
<feature type="compositionally biased region" description="Gly residues" evidence="16">
    <location>
        <begin position="650"/>
        <end position="662"/>
    </location>
</feature>
<dbReference type="InterPro" id="IPR022878">
    <property type="entry name" value="V-ATPase_asu"/>
</dbReference>
<feature type="region of interest" description="Disordered" evidence="16">
    <location>
        <begin position="369"/>
        <end position="450"/>
    </location>
</feature>
<feature type="domain" description="ATP synthase A/B type C-terminal" evidence="21">
    <location>
        <begin position="1265"/>
        <end position="1365"/>
    </location>
</feature>
<dbReference type="InterPro" id="IPR055190">
    <property type="entry name" value="ATP-synt_VA_C"/>
</dbReference>
<evidence type="ECO:0000256" key="11">
    <source>
        <dbReference type="ARBA" id="ARBA00023136"/>
    </source>
</evidence>
<comment type="subcellular location">
    <subcellularLocation>
        <location evidence="12">Vacuole membrane</location>
        <topology evidence="12">Peripheral membrane protein</topology>
        <orientation evidence="12">Cytoplasmic side</orientation>
    </subcellularLocation>
</comment>
<evidence type="ECO:0000259" key="21">
    <source>
        <dbReference type="Pfam" id="PF22919"/>
    </source>
</evidence>
<sequence>MLPRGALIVLYSHRSDFRTKVTRDDIVGNAIFVLVSLHEASTAYLARAEMQSTHEIRRRASVVERPPADTPATTTTTAFTPKPAMTPRSCHFKPSEPHVETVIGNMEIPEAMTPPPPPTPSTQERFSRASRSASNASRNTNRLSLTLPIAPPTSDPSRPASVATTSYPPTPVDTSAITSPADPNDFIIAIAAQERRVLEIREELTRAEAELTRLKQQWTIQGGQRKREIRNEPMRPLAPQFEPSLLDDDEAASKRSVELDRRKSLLRDLQGQTGPREYRRRVLRGGHTRTLSLLSPTKPDGFTVHEDVGSLKSPVLRSPPMLSNAAFSKRASWQPRSYNAAAPPAVKQMAQDFRLGLWSFMEDIRQATVGDEPIHGVPGRPGSTDPHGRRERSSAGDQDTIKANGSSRPRIPLNSAFDLPPMDTPSKPCSKPLQERPNPKPATKSTTTKAKHFSWTPLTFDSFDDNDWSNWESPQVSSAKSARWSGSTMGGPEEIPSMSENSENLTPLKKKSSITIDTSVRSGSRPESALLSPSRLEELIPTVVNKLSPGNLQRTASNLLDEWEKSLKENDDEEQLIDFKETTACMQVGFRPRLRARPSLVELLVRGRHDKDGSTPVSPSNSPADRVTGTGISGIYMKIPSSAAVAIDSSGGGGGGGGGGGPSATEGSEAAGTGPGHTSSPPLSHAPEGATPSPARTVSSWSTTRPIQDRDEVHPGRAREPQPHPQPSSQVIVDVEALEIASAHPLPSSPPTTPRLAPSNPPSPSTADSSSPSTDLSPVTTLHEPSPARVETPIMPPLTSSSANQQKQKKETKVEKEDLGRGKIFSVSGPVIVAEDMIGVAMYELVRVSHDNLVGEVIRINGDQATIQVYEETAGVTVGDPVYRTGKPLSVELGPGLLNGIYDGIQRPLEKISEISKTIYIPRGIAVPALDRTKKWDFEPTAKVGDHISGGDIWGTVNENSFISVHRILLPPRARGTITKIASKGQYTVAEPLLEVEFEGKKTEYPMMQTWPVRVPRPTTEKLQASEPFVVGQRVLDALFPSVQGGTVAIPGAFGCGKTVISQSVSKFSNSDVIVYVGCGERGNEMAEVLKDFPELTIEVDGRKEPIMKRTTLIANTSNMPVAAREASIYTGITVAEYFRDQGLDVAMMADSSSRWAEALREISGRLGEMPADQGFPAYLGAKLASFYERAGRVKSLGSPERMGSVSIVGAVSPPGGDFSDPVTTSTLGIVQVFWGLDKKLAQRKHFPSINTSLSYSKYTMVLDKWYEKDYPDFPRLRDRIKQLLSDSEELDQVVQLVGKSALSDPDKITLDIAALLKEDFLQQNGYSDYDQFCPLWKTEWMMKLMVGFHDEAQKAVAQGQSWAKVREATGDLQAKLRQLKFEVPDDGQDVITKKYEDIQQEMLDKFASVVDE</sequence>
<dbReference type="Gene3D" id="3.40.50.300">
    <property type="entry name" value="P-loop containing nucleotide triphosphate hydrolases"/>
    <property type="match status" value="1"/>
</dbReference>
<dbReference type="CDD" id="cd18119">
    <property type="entry name" value="ATP-synt_V_A-type_alpha_N"/>
    <property type="match status" value="1"/>
</dbReference>
<keyword evidence="23" id="KW-1185">Reference proteome</keyword>
<evidence type="ECO:0000256" key="16">
    <source>
        <dbReference type="SAM" id="MobiDB-lite"/>
    </source>
</evidence>
<dbReference type="PANTHER" id="PTHR43607">
    <property type="entry name" value="V-TYPE PROTON ATPASE CATALYTIC SUBUNIT A"/>
    <property type="match status" value="1"/>
</dbReference>
<dbReference type="CDD" id="cd18111">
    <property type="entry name" value="ATP-synt_V_A-type_alpha_C"/>
    <property type="match status" value="1"/>
</dbReference>
<keyword evidence="10" id="KW-0406">Ion transport</keyword>
<dbReference type="EC" id="7.1.2.2" evidence="2"/>
<dbReference type="OrthoDB" id="1676488at2759"/>
<dbReference type="CDD" id="cd01134">
    <property type="entry name" value="V_A-ATPase_A"/>
    <property type="match status" value="1"/>
</dbReference>
<evidence type="ECO:0000259" key="17">
    <source>
        <dbReference type="Pfam" id="PF00006"/>
    </source>
</evidence>
<dbReference type="GO" id="GO:0046961">
    <property type="term" value="F:proton-transporting ATPase activity, rotational mechanism"/>
    <property type="evidence" value="ECO:0007669"/>
    <property type="project" value="InterPro"/>
</dbReference>
<dbReference type="Pfam" id="PF02874">
    <property type="entry name" value="ATP-synt_ab_N"/>
    <property type="match status" value="1"/>
</dbReference>
<dbReference type="Pfam" id="PF00006">
    <property type="entry name" value="ATP-synt_ab"/>
    <property type="match status" value="1"/>
</dbReference>
<dbReference type="GO" id="GO:0007035">
    <property type="term" value="P:vacuolar acidification"/>
    <property type="evidence" value="ECO:0007669"/>
    <property type="project" value="UniProtKB-ARBA"/>
</dbReference>
<feature type="region of interest" description="Disordered" evidence="16">
    <location>
        <begin position="648"/>
        <end position="729"/>
    </location>
</feature>
<feature type="compositionally biased region" description="Polar residues" evidence="16">
    <location>
        <begin position="395"/>
        <end position="407"/>
    </location>
</feature>
<dbReference type="NCBIfam" id="NF003220">
    <property type="entry name" value="PRK04192.1"/>
    <property type="match status" value="1"/>
</dbReference>
<evidence type="ECO:0000259" key="18">
    <source>
        <dbReference type="Pfam" id="PF02874"/>
    </source>
</evidence>
<evidence type="ECO:0000256" key="10">
    <source>
        <dbReference type="ARBA" id="ARBA00023065"/>
    </source>
</evidence>
<evidence type="ECO:0000256" key="1">
    <source>
        <dbReference type="ARBA" id="ARBA00008936"/>
    </source>
</evidence>
<dbReference type="GO" id="GO:0033180">
    <property type="term" value="C:proton-transporting V-type ATPase, V1 domain"/>
    <property type="evidence" value="ECO:0007669"/>
    <property type="project" value="InterPro"/>
</dbReference>
<evidence type="ECO:0000259" key="19">
    <source>
        <dbReference type="Pfam" id="PF13257"/>
    </source>
</evidence>
<evidence type="ECO:0000256" key="8">
    <source>
        <dbReference type="ARBA" id="ARBA00022840"/>
    </source>
</evidence>
<evidence type="ECO:0000256" key="14">
    <source>
        <dbReference type="ARBA" id="ARBA00048383"/>
    </source>
</evidence>
<feature type="compositionally biased region" description="Low complexity" evidence="16">
    <location>
        <begin position="129"/>
        <end position="142"/>
    </location>
</feature>
<feature type="domain" description="ATPase F1/V1/A1 complex alpha/beta subunit N-terminal" evidence="18">
    <location>
        <begin position="824"/>
        <end position="886"/>
    </location>
</feature>
<evidence type="ECO:0000256" key="2">
    <source>
        <dbReference type="ARBA" id="ARBA00012473"/>
    </source>
</evidence>
<keyword evidence="15" id="KW-0175">Coiled coil</keyword>
<dbReference type="InterPro" id="IPR023366">
    <property type="entry name" value="ATP_synth_asu-like_sf"/>
</dbReference>
<dbReference type="GO" id="GO:0046034">
    <property type="term" value="P:ATP metabolic process"/>
    <property type="evidence" value="ECO:0007669"/>
    <property type="project" value="InterPro"/>
</dbReference>
<dbReference type="HAMAP" id="MF_00309">
    <property type="entry name" value="ATP_synth_A_arch"/>
    <property type="match status" value="1"/>
</dbReference>
<evidence type="ECO:0000256" key="7">
    <source>
        <dbReference type="ARBA" id="ARBA00022781"/>
    </source>
</evidence>
<dbReference type="FunFam" id="2.40.30.20:FF:000002">
    <property type="entry name" value="V-type proton ATPase catalytic subunit A"/>
    <property type="match status" value="1"/>
</dbReference>
<keyword evidence="8" id="KW-0067">ATP-binding</keyword>
<evidence type="ECO:0000256" key="4">
    <source>
        <dbReference type="ARBA" id="ARBA00022448"/>
    </source>
</evidence>
<feature type="compositionally biased region" description="Low complexity" evidence="16">
    <location>
        <begin position="663"/>
        <end position="672"/>
    </location>
</feature>